<name>A0A6V7X354_MELEN</name>
<keyword evidence="1" id="KW-0472">Membrane</keyword>
<organism evidence="2 3">
    <name type="scientific">Meloidogyne enterolobii</name>
    <name type="common">Root-knot nematode worm</name>
    <name type="synonym">Meloidogyne mayaguensis</name>
    <dbReference type="NCBI Taxonomy" id="390850"/>
    <lineage>
        <taxon>Eukaryota</taxon>
        <taxon>Metazoa</taxon>
        <taxon>Ecdysozoa</taxon>
        <taxon>Nematoda</taxon>
        <taxon>Chromadorea</taxon>
        <taxon>Rhabditida</taxon>
        <taxon>Tylenchina</taxon>
        <taxon>Tylenchomorpha</taxon>
        <taxon>Tylenchoidea</taxon>
        <taxon>Meloidogynidae</taxon>
        <taxon>Meloidogyninae</taxon>
        <taxon>Meloidogyne</taxon>
    </lineage>
</organism>
<evidence type="ECO:0000313" key="2">
    <source>
        <dbReference type="EMBL" id="CAD2193662.1"/>
    </source>
</evidence>
<comment type="caution">
    <text evidence="2">The sequence shown here is derived from an EMBL/GenBank/DDBJ whole genome shotgun (WGS) entry which is preliminary data.</text>
</comment>
<feature type="transmembrane region" description="Helical" evidence="1">
    <location>
        <begin position="34"/>
        <end position="53"/>
    </location>
</feature>
<sequence length="93" mass="11034">MFINIFKIFFGFYYKLCFYNNLLKSFNHRTHNQIIIIIFCLHFTYTYPFIQLFKAKNSSLPFFQCKGKLHHSFSVASTSGPEYSQNINTSVIL</sequence>
<dbReference type="Proteomes" id="UP000580250">
    <property type="component" value="Unassembled WGS sequence"/>
</dbReference>
<evidence type="ECO:0000313" key="3">
    <source>
        <dbReference type="Proteomes" id="UP000580250"/>
    </source>
</evidence>
<dbReference type="EMBL" id="CAJEWN010001047">
    <property type="protein sequence ID" value="CAD2193662.1"/>
    <property type="molecule type" value="Genomic_DNA"/>
</dbReference>
<keyword evidence="1" id="KW-1133">Transmembrane helix</keyword>
<dbReference type="AlphaFoldDB" id="A0A6V7X354"/>
<protein>
    <submittedName>
        <fullName evidence="2">Uncharacterized protein</fullName>
    </submittedName>
</protein>
<gene>
    <name evidence="2" type="ORF">MENT_LOCUS46626</name>
</gene>
<evidence type="ECO:0000256" key="1">
    <source>
        <dbReference type="SAM" id="Phobius"/>
    </source>
</evidence>
<reference evidence="2 3" key="1">
    <citation type="submission" date="2020-08" db="EMBL/GenBank/DDBJ databases">
        <authorList>
            <person name="Koutsovoulos G."/>
            <person name="Danchin GJ E."/>
        </authorList>
    </citation>
    <scope>NUCLEOTIDE SEQUENCE [LARGE SCALE GENOMIC DNA]</scope>
</reference>
<accession>A0A6V7X354</accession>
<proteinExistence type="predicted"/>
<keyword evidence="1" id="KW-0812">Transmembrane</keyword>